<name>A0ABS1KJ53_9FLAO</name>
<dbReference type="PROSITE" id="PS51671">
    <property type="entry name" value="ACT"/>
    <property type="match status" value="1"/>
</dbReference>
<evidence type="ECO:0000313" key="6">
    <source>
        <dbReference type="Proteomes" id="UP000603728"/>
    </source>
</evidence>
<organism evidence="5 6">
    <name type="scientific">Flavobacterium tagetis</name>
    <dbReference type="NCBI Taxonomy" id="2801336"/>
    <lineage>
        <taxon>Bacteria</taxon>
        <taxon>Pseudomonadati</taxon>
        <taxon>Bacteroidota</taxon>
        <taxon>Flavobacteriia</taxon>
        <taxon>Flavobacteriales</taxon>
        <taxon>Flavobacteriaceae</taxon>
        <taxon>Flavobacterium</taxon>
    </lineage>
</organism>
<dbReference type="InterPro" id="IPR002912">
    <property type="entry name" value="ACT_dom"/>
</dbReference>
<accession>A0ABS1KJ53</accession>
<dbReference type="InterPro" id="IPR004789">
    <property type="entry name" value="Acetalactate_synth_ssu"/>
</dbReference>
<gene>
    <name evidence="5" type="ORF">JI750_21570</name>
</gene>
<dbReference type="PANTHER" id="PTHR30239:SF0">
    <property type="entry name" value="ACETOLACTATE SYNTHASE SMALL SUBUNIT 1, CHLOROPLASTIC"/>
    <property type="match status" value="1"/>
</dbReference>
<sequence length="168" mass="19594">MKNEFTLTIYSEDQIRLISKLSSMFLRKQIQILSLNMSICEIENMYRHTIVVNETLDTVINITAQIEKIIEVYKCYYSFNKDIVFIQVALFKIPTSIFAIEMNMEVMLRESDLKILEIQREYTILQGTGTDDEIVCLTEKLKSFGLIEFVKSSRIALTKSNEGFCLEF</sequence>
<protein>
    <recommendedName>
        <fullName evidence="2">acetolactate synthase</fullName>
        <ecNumber evidence="2">2.2.1.6</ecNumber>
    </recommendedName>
</protein>
<dbReference type="Pfam" id="PF10369">
    <property type="entry name" value="ALS_ss_C"/>
    <property type="match status" value="1"/>
</dbReference>
<evidence type="ECO:0000256" key="3">
    <source>
        <dbReference type="ARBA" id="ARBA00048670"/>
    </source>
</evidence>
<proteinExistence type="predicted"/>
<comment type="catalytic activity">
    <reaction evidence="3">
        <text>2 pyruvate + H(+) = (2S)-2-acetolactate + CO2</text>
        <dbReference type="Rhea" id="RHEA:25249"/>
        <dbReference type="ChEBI" id="CHEBI:15361"/>
        <dbReference type="ChEBI" id="CHEBI:15378"/>
        <dbReference type="ChEBI" id="CHEBI:16526"/>
        <dbReference type="ChEBI" id="CHEBI:58476"/>
        <dbReference type="EC" id="2.2.1.6"/>
    </reaction>
</comment>
<comment type="subunit">
    <text evidence="1">Dimer of large and small chains.</text>
</comment>
<feature type="domain" description="ACT" evidence="4">
    <location>
        <begin position="6"/>
        <end position="80"/>
    </location>
</feature>
<dbReference type="RefSeq" id="WP_202006474.1">
    <property type="nucleotide sequence ID" value="NZ_JAERSF010000006.1"/>
</dbReference>
<comment type="caution">
    <text evidence="5">The sequence shown here is derived from an EMBL/GenBank/DDBJ whole genome shotgun (WGS) entry which is preliminary data.</text>
</comment>
<dbReference type="InterPro" id="IPR019455">
    <property type="entry name" value="Acetolactate_synth_ssu_C"/>
</dbReference>
<evidence type="ECO:0000313" key="5">
    <source>
        <dbReference type="EMBL" id="MBL0739495.1"/>
    </source>
</evidence>
<dbReference type="InterPro" id="IPR045865">
    <property type="entry name" value="ACT-like_dom_sf"/>
</dbReference>
<reference evidence="5 6" key="1">
    <citation type="submission" date="2021-01" db="EMBL/GenBank/DDBJ databases">
        <title>Genome seq and assembly of Flavobacterium sp. GN10.</title>
        <authorList>
            <person name="Chhetri G."/>
        </authorList>
    </citation>
    <scope>NUCLEOTIDE SEQUENCE [LARGE SCALE GENOMIC DNA]</scope>
    <source>
        <strain evidence="5 6">GN10</strain>
    </source>
</reference>
<dbReference type="PANTHER" id="PTHR30239">
    <property type="entry name" value="ACETOLACTATE SYNTHASE SMALL SUBUNIT"/>
    <property type="match status" value="1"/>
</dbReference>
<dbReference type="InterPro" id="IPR027271">
    <property type="entry name" value="Acetolactate_synth/TF_NikR_C"/>
</dbReference>
<evidence type="ECO:0000259" key="4">
    <source>
        <dbReference type="PROSITE" id="PS51671"/>
    </source>
</evidence>
<evidence type="ECO:0000256" key="1">
    <source>
        <dbReference type="ARBA" id="ARBA00011744"/>
    </source>
</evidence>
<evidence type="ECO:0000256" key="2">
    <source>
        <dbReference type="ARBA" id="ARBA00013145"/>
    </source>
</evidence>
<dbReference type="Gene3D" id="3.30.70.1150">
    <property type="entry name" value="ACT-like. Chain A, domain 2"/>
    <property type="match status" value="1"/>
</dbReference>
<dbReference type="Gene3D" id="3.30.70.260">
    <property type="match status" value="1"/>
</dbReference>
<dbReference type="EC" id="2.2.1.6" evidence="2"/>
<dbReference type="SUPFAM" id="SSF55021">
    <property type="entry name" value="ACT-like"/>
    <property type="match status" value="2"/>
</dbReference>
<keyword evidence="6" id="KW-1185">Reference proteome</keyword>
<dbReference type="Proteomes" id="UP000603728">
    <property type="component" value="Unassembled WGS sequence"/>
</dbReference>
<dbReference type="EMBL" id="JAERSF010000006">
    <property type="protein sequence ID" value="MBL0739495.1"/>
    <property type="molecule type" value="Genomic_DNA"/>
</dbReference>